<evidence type="ECO:0000313" key="4">
    <source>
        <dbReference type="Proteomes" id="UP001364211"/>
    </source>
</evidence>
<protein>
    <submittedName>
        <fullName evidence="3">Alpha/beta fold hydrolase</fullName>
    </submittedName>
</protein>
<evidence type="ECO:0000259" key="2">
    <source>
        <dbReference type="Pfam" id="PF00561"/>
    </source>
</evidence>
<feature type="domain" description="AB hydrolase-1" evidence="2">
    <location>
        <begin position="29"/>
        <end position="272"/>
    </location>
</feature>
<dbReference type="PANTHER" id="PTHR43798:SF31">
    <property type="entry name" value="AB HYDROLASE SUPERFAMILY PROTEIN YCLE"/>
    <property type="match status" value="1"/>
</dbReference>
<dbReference type="Gene3D" id="3.40.50.1820">
    <property type="entry name" value="alpha/beta hydrolase"/>
    <property type="match status" value="1"/>
</dbReference>
<evidence type="ECO:0000313" key="3">
    <source>
        <dbReference type="EMBL" id="MEJ8277459.1"/>
    </source>
</evidence>
<proteinExistence type="predicted"/>
<evidence type="ECO:0000256" key="1">
    <source>
        <dbReference type="ARBA" id="ARBA00022801"/>
    </source>
</evidence>
<dbReference type="InterPro" id="IPR000639">
    <property type="entry name" value="Epox_hydrolase-like"/>
</dbReference>
<dbReference type="InterPro" id="IPR050266">
    <property type="entry name" value="AB_hydrolase_sf"/>
</dbReference>
<dbReference type="Pfam" id="PF00561">
    <property type="entry name" value="Abhydrolase_1"/>
    <property type="match status" value="1"/>
</dbReference>
<dbReference type="SUPFAM" id="SSF53474">
    <property type="entry name" value="alpha/beta-Hydrolases"/>
    <property type="match status" value="1"/>
</dbReference>
<organism evidence="3 4">
    <name type="scientific">Pseudonocardia spirodelae</name>
    <dbReference type="NCBI Taxonomy" id="3133431"/>
    <lineage>
        <taxon>Bacteria</taxon>
        <taxon>Bacillati</taxon>
        <taxon>Actinomycetota</taxon>
        <taxon>Actinomycetes</taxon>
        <taxon>Pseudonocardiales</taxon>
        <taxon>Pseudonocardiaceae</taxon>
        <taxon>Pseudonocardia</taxon>
    </lineage>
</organism>
<dbReference type="PRINTS" id="PR00111">
    <property type="entry name" value="ABHYDROLASE"/>
</dbReference>
<dbReference type="RefSeq" id="WP_340285499.1">
    <property type="nucleotide sequence ID" value="NZ_JBBJUP010000001.1"/>
</dbReference>
<keyword evidence="4" id="KW-1185">Reference proteome</keyword>
<dbReference type="EMBL" id="JBBJUP010000001">
    <property type="protein sequence ID" value="MEJ8277459.1"/>
    <property type="molecule type" value="Genomic_DNA"/>
</dbReference>
<dbReference type="InterPro" id="IPR029058">
    <property type="entry name" value="AB_hydrolase_fold"/>
</dbReference>
<reference evidence="3 4" key="1">
    <citation type="submission" date="2024-03" db="EMBL/GenBank/DDBJ databases">
        <title>Draft genome sequence of Pseudonocardia sp. DW16-2.</title>
        <authorList>
            <person name="Duangmal K."/>
        </authorList>
    </citation>
    <scope>NUCLEOTIDE SEQUENCE [LARGE SCALE GENOMIC DNA]</scope>
    <source>
        <strain evidence="3 4">DW16-2</strain>
    </source>
</reference>
<comment type="caution">
    <text evidence="3">The sequence shown here is derived from an EMBL/GenBank/DDBJ whole genome shotgun (WGS) entry which is preliminary data.</text>
</comment>
<dbReference type="PRINTS" id="PR00412">
    <property type="entry name" value="EPOXHYDRLASE"/>
</dbReference>
<sequence length="318" mass="33694">MSDRAEVGVDIELHGQRVSVREAGRGAGPAVLLVHGLAASSRTWEPVLDALGDRMHVIAPDLLGHGASEAPRSGDYSLGGFATDLRDLLAALGVDRVTIVGHSFGGGVAMQFAHQFPELTERVVLVSSGGLGHDLTLALRAASLPGSELVLRSAASLTPTWLRRGAHRLAHRVGRAPRSDIDGVHTALESFADRGTRAAFVRTARGALEPSGQRLDGAQRLHLLAEVPVLLVGGARDRVIPLAHTLAAHERLPASRLEVFDDAGHFPHVERPQRFAALLREFVGGTAPAPGDRESIRRRILGLPRVPARGPADRTATG</sequence>
<gene>
    <name evidence="3" type="ORF">WJX68_00835</name>
</gene>
<dbReference type="InterPro" id="IPR000073">
    <property type="entry name" value="AB_hydrolase_1"/>
</dbReference>
<name>A0ABU8T0I1_9PSEU</name>
<keyword evidence="1 3" id="KW-0378">Hydrolase</keyword>
<accession>A0ABU8T0I1</accession>
<dbReference type="PANTHER" id="PTHR43798">
    <property type="entry name" value="MONOACYLGLYCEROL LIPASE"/>
    <property type="match status" value="1"/>
</dbReference>
<dbReference type="GO" id="GO:0016787">
    <property type="term" value="F:hydrolase activity"/>
    <property type="evidence" value="ECO:0007669"/>
    <property type="project" value="UniProtKB-KW"/>
</dbReference>
<dbReference type="Proteomes" id="UP001364211">
    <property type="component" value="Unassembled WGS sequence"/>
</dbReference>